<accession>A0A4Z0HW88</accession>
<feature type="domain" description="Knr4/Smi1-like" evidence="1">
    <location>
        <begin position="158"/>
        <end position="301"/>
    </location>
</feature>
<dbReference type="Pfam" id="PF09346">
    <property type="entry name" value="SMI1_KNR4"/>
    <property type="match status" value="1"/>
</dbReference>
<dbReference type="SMART" id="SM00860">
    <property type="entry name" value="SMI1_KNR4"/>
    <property type="match status" value="1"/>
</dbReference>
<dbReference type="EMBL" id="RWKA01000004">
    <property type="protein sequence ID" value="TGB44086.1"/>
    <property type="molecule type" value="Genomic_DNA"/>
</dbReference>
<dbReference type="InterPro" id="IPR037883">
    <property type="entry name" value="Knr4/Smi1-like_sf"/>
</dbReference>
<comment type="caution">
    <text evidence="2">The sequence shown here is derived from an EMBL/GenBank/DDBJ whole genome shotgun (WGS) entry which is preliminary data.</text>
</comment>
<dbReference type="InterPro" id="IPR018958">
    <property type="entry name" value="Knr4/Smi1-like_dom"/>
</dbReference>
<dbReference type="RefSeq" id="WP_135359845.1">
    <property type="nucleotide sequence ID" value="NZ_RWJZ01000003.1"/>
</dbReference>
<reference evidence="2 3" key="1">
    <citation type="submission" date="2018-12" db="EMBL/GenBank/DDBJ databases">
        <title>Draft genome sequences of Mycolicibacterium peregrinum isolated from a pig with lymphadenitis and from soil on the same Japanese pig farm.</title>
        <authorList>
            <person name="Komatsu T."/>
            <person name="Ohya K."/>
            <person name="Sawai K."/>
            <person name="Odoi J.O."/>
            <person name="Otsu K."/>
            <person name="Ota A."/>
            <person name="Ito T."/>
            <person name="Kawai M."/>
            <person name="Maruyama F."/>
        </authorList>
    </citation>
    <scope>NUCLEOTIDE SEQUENCE [LARGE SCALE GENOMIC DNA]</scope>
    <source>
        <strain evidence="2 3">138</strain>
    </source>
</reference>
<dbReference type="Gene3D" id="3.40.1580.10">
    <property type="entry name" value="SMI1/KNR4-like"/>
    <property type="match status" value="1"/>
</dbReference>
<proteinExistence type="predicted"/>
<name>A0A4Z0HW88_MYCPR</name>
<dbReference type="Proteomes" id="UP000297792">
    <property type="component" value="Unassembled WGS sequence"/>
</dbReference>
<sequence length="451" mass="48873">MATLRDLSTWLPALEAQLRSAPRGVDVVEFKGSFERHGAGGVLLMDGKSPGDNHSHRGLIDELAAVAKQFEVERVGVVLRSSRSGLREVDLVERPACVEESSYPQSRVEPGVLVFKEGAQPGLYRRQPDLTAAVGPAPSADPAALSRLVAQQNPHATPAAAEELAAAEAQLGVPLTEEVRAIYLTAGSGYISGGEGRSYNGMEIIPLDDTWTRNMFNPVQAGSIWWYAAQMSLGPDPAGRIQPLGWTPLWFPVGHDGGGNIYAADLAPAAQGFRGQVVYLDHESPAGAMYCSDSFTEMLVHGREGTHSWPVEDGATASIDDWNADTEVLGISKGDAPVDLGPLLDHPRIHAIWAHAGALADPRQLTRFPALDFLSMRLAEWRVLLDAGLVPQQLLAAEIIDDDCDLAATVTTANDLLGLFGRPLIEVTQMRGWRKRNSMDILREMRWNTER</sequence>
<organism evidence="2 3">
    <name type="scientific">Mycolicibacterium peregrinum</name>
    <name type="common">Mycobacterium peregrinum</name>
    <dbReference type="NCBI Taxonomy" id="43304"/>
    <lineage>
        <taxon>Bacteria</taxon>
        <taxon>Bacillati</taxon>
        <taxon>Actinomycetota</taxon>
        <taxon>Actinomycetes</taxon>
        <taxon>Mycobacteriales</taxon>
        <taxon>Mycobacteriaceae</taxon>
        <taxon>Mycolicibacterium</taxon>
    </lineage>
</organism>
<protein>
    <submittedName>
        <fullName evidence="2">SMI1/KNR4 family protein</fullName>
    </submittedName>
</protein>
<evidence type="ECO:0000313" key="3">
    <source>
        <dbReference type="Proteomes" id="UP000297792"/>
    </source>
</evidence>
<gene>
    <name evidence="2" type="ORF">EJD98_09430</name>
</gene>
<dbReference type="SUPFAM" id="SSF160631">
    <property type="entry name" value="SMI1/KNR4-like"/>
    <property type="match status" value="1"/>
</dbReference>
<dbReference type="AlphaFoldDB" id="A0A4Z0HW88"/>
<keyword evidence="3" id="KW-1185">Reference proteome</keyword>
<evidence type="ECO:0000259" key="1">
    <source>
        <dbReference type="SMART" id="SM00860"/>
    </source>
</evidence>
<evidence type="ECO:0000313" key="2">
    <source>
        <dbReference type="EMBL" id="TGB44086.1"/>
    </source>
</evidence>